<accession>A0ABX6TA26</accession>
<name>A0ABX6TA26_9SPHN</name>
<keyword evidence="2" id="KW-1133">Transmembrane helix</keyword>
<dbReference type="Proteomes" id="UP000516105">
    <property type="component" value="Chromosome"/>
</dbReference>
<keyword evidence="2" id="KW-0812">Transmembrane</keyword>
<proteinExistence type="predicted"/>
<keyword evidence="2" id="KW-0472">Membrane</keyword>
<gene>
    <name evidence="3" type="ORF">H9L14_00585</name>
</gene>
<feature type="compositionally biased region" description="Polar residues" evidence="1">
    <location>
        <begin position="22"/>
        <end position="38"/>
    </location>
</feature>
<sequence length="68" mass="7694">MNDRKDERQNVPLNPALKSETETVYETKVSSPAPIETTSAKENEGETWPIVWLLVTFLGLILAVYFLV</sequence>
<evidence type="ECO:0000313" key="3">
    <source>
        <dbReference type="EMBL" id="QNP45855.1"/>
    </source>
</evidence>
<organism evidence="3 4">
    <name type="scientific">Sphingomonas sediminicola</name>
    <dbReference type="NCBI Taxonomy" id="386874"/>
    <lineage>
        <taxon>Bacteria</taxon>
        <taxon>Pseudomonadati</taxon>
        <taxon>Pseudomonadota</taxon>
        <taxon>Alphaproteobacteria</taxon>
        <taxon>Sphingomonadales</taxon>
        <taxon>Sphingomonadaceae</taxon>
        <taxon>Sphingomonas</taxon>
    </lineage>
</organism>
<keyword evidence="4" id="KW-1185">Reference proteome</keyword>
<protein>
    <submittedName>
        <fullName evidence="3">Uncharacterized protein</fullName>
    </submittedName>
</protein>
<feature type="transmembrane region" description="Helical" evidence="2">
    <location>
        <begin position="50"/>
        <end position="67"/>
    </location>
</feature>
<dbReference type="EMBL" id="CP060782">
    <property type="protein sequence ID" value="QNP45855.1"/>
    <property type="molecule type" value="Genomic_DNA"/>
</dbReference>
<reference evidence="3 4" key="1">
    <citation type="submission" date="2020-08" db="EMBL/GenBank/DDBJ databases">
        <title>Genome sequence of Sphingomonas sediminicola KACC 15039T.</title>
        <authorList>
            <person name="Hyun D.-W."/>
            <person name="Bae J.-W."/>
        </authorList>
    </citation>
    <scope>NUCLEOTIDE SEQUENCE [LARGE SCALE GENOMIC DNA]</scope>
    <source>
        <strain evidence="3 4">KACC 15039</strain>
    </source>
</reference>
<evidence type="ECO:0000256" key="1">
    <source>
        <dbReference type="SAM" id="MobiDB-lite"/>
    </source>
</evidence>
<evidence type="ECO:0000313" key="4">
    <source>
        <dbReference type="Proteomes" id="UP000516105"/>
    </source>
</evidence>
<feature type="region of interest" description="Disordered" evidence="1">
    <location>
        <begin position="1"/>
        <end position="40"/>
    </location>
</feature>
<evidence type="ECO:0000256" key="2">
    <source>
        <dbReference type="SAM" id="Phobius"/>
    </source>
</evidence>
<dbReference type="RefSeq" id="WP_187708808.1">
    <property type="nucleotide sequence ID" value="NZ_CP060782.1"/>
</dbReference>